<dbReference type="GO" id="GO:0016301">
    <property type="term" value="F:kinase activity"/>
    <property type="evidence" value="ECO:0007669"/>
    <property type="project" value="UniProtKB-KW"/>
</dbReference>
<dbReference type="PIRSF" id="PIRSF000538">
    <property type="entry name" value="GlpK"/>
    <property type="match status" value="1"/>
</dbReference>
<dbReference type="InterPro" id="IPR043129">
    <property type="entry name" value="ATPase_NBD"/>
</dbReference>
<dbReference type="EMBL" id="OCST01000005">
    <property type="protein sequence ID" value="SOE73072.1"/>
    <property type="molecule type" value="Genomic_DNA"/>
</dbReference>
<evidence type="ECO:0000313" key="8">
    <source>
        <dbReference type="Proteomes" id="UP000219440"/>
    </source>
</evidence>
<accession>A0A2C9A215</accession>
<dbReference type="AlphaFoldDB" id="A0A2C9A215"/>
<evidence type="ECO:0000313" key="7">
    <source>
        <dbReference type="EMBL" id="SOE73072.1"/>
    </source>
</evidence>
<gene>
    <name evidence="7" type="ORF">SAMN06296378_2716</name>
</gene>
<evidence type="ECO:0000256" key="1">
    <source>
        <dbReference type="ARBA" id="ARBA00009156"/>
    </source>
</evidence>
<keyword evidence="3" id="KW-0808">Transferase</keyword>
<feature type="domain" description="Carbohydrate kinase FGGY N-terminal" evidence="5">
    <location>
        <begin position="121"/>
        <end position="220"/>
    </location>
</feature>
<dbReference type="GO" id="GO:0042732">
    <property type="term" value="P:D-xylose metabolic process"/>
    <property type="evidence" value="ECO:0007669"/>
    <property type="project" value="UniProtKB-KW"/>
</dbReference>
<dbReference type="Proteomes" id="UP000219440">
    <property type="component" value="Unassembled WGS sequence"/>
</dbReference>
<keyword evidence="8" id="KW-1185">Reference proteome</keyword>
<comment type="similarity">
    <text evidence="1">Belongs to the FGGY kinase family.</text>
</comment>
<evidence type="ECO:0000259" key="5">
    <source>
        <dbReference type="Pfam" id="PF00370"/>
    </source>
</evidence>
<keyword evidence="2" id="KW-0119">Carbohydrate metabolism</keyword>
<evidence type="ECO:0000256" key="3">
    <source>
        <dbReference type="ARBA" id="ARBA00022679"/>
    </source>
</evidence>
<keyword evidence="4 7" id="KW-0418">Kinase</keyword>
<sequence length="481" mass="51240">MTVPASERFVLAIDNGSQSTKVMIVDEWGNVHASAQQRLRPYDTHVRGQVVHPDDDLWESIAATCRAALAAFEGDASKIAGVGLCTIRFCRALLDTDGRLVEPVMSWMDARVSSAHVPGNERVARITTSSGYITGRLTGAFRDTVANYQGVWPIDVVRRAWSLDDADYTSTGIRKDQLAELVEPGELLGAVTEEAATATGLPAGLPVYATANDKAVEALGSGLVSEHEALLSLGTYIAAMTPSRAPVSTSSSYWVNFDSIAGGYLNESGGIRRGMWTISWYRDLLNSEGAPSVDEGSLESGACGVPIGSGGLFAILDWLAPGDHPERRGAFLGFDGSQGRFHLYRSILEAIAYTMRVHLEAMETALGRRFTEVIVSGGGSRSTLMLHILANVLDRPVRRTAVTDAAGLGAAICALIGAGIYADWDTAVSATVRLADRVEPDPESVAAYAPFARKHAGLADFTDPLFAWLEGGPQQATGPLQ</sequence>
<dbReference type="PANTHER" id="PTHR43095:SF5">
    <property type="entry name" value="XYLULOSE KINASE"/>
    <property type="match status" value="1"/>
</dbReference>
<organism evidence="7 8">
    <name type="scientific">Salinibacterium xinjiangense</name>
    <dbReference type="NCBI Taxonomy" id="386302"/>
    <lineage>
        <taxon>Bacteria</taxon>
        <taxon>Bacillati</taxon>
        <taxon>Actinomycetota</taxon>
        <taxon>Actinomycetes</taxon>
        <taxon>Micrococcales</taxon>
        <taxon>Microbacteriaceae</taxon>
        <taxon>Salinibacterium</taxon>
    </lineage>
</organism>
<dbReference type="SUPFAM" id="SSF53067">
    <property type="entry name" value="Actin-like ATPase domain"/>
    <property type="match status" value="2"/>
</dbReference>
<feature type="domain" description="Carbohydrate kinase FGGY N-terminal" evidence="5">
    <location>
        <begin position="10"/>
        <end position="113"/>
    </location>
</feature>
<keyword evidence="2" id="KW-0859">Xylose metabolism</keyword>
<evidence type="ECO:0000256" key="4">
    <source>
        <dbReference type="ARBA" id="ARBA00022777"/>
    </source>
</evidence>
<dbReference type="InterPro" id="IPR050406">
    <property type="entry name" value="FGGY_Carb_Kinase"/>
</dbReference>
<evidence type="ECO:0000259" key="6">
    <source>
        <dbReference type="Pfam" id="PF02782"/>
    </source>
</evidence>
<feature type="domain" description="Carbohydrate kinase FGGY C-terminal" evidence="6">
    <location>
        <begin position="230"/>
        <end position="417"/>
    </location>
</feature>
<evidence type="ECO:0000256" key="2">
    <source>
        <dbReference type="ARBA" id="ARBA00022629"/>
    </source>
</evidence>
<dbReference type="InterPro" id="IPR018484">
    <property type="entry name" value="FGGY_N"/>
</dbReference>
<dbReference type="RefSeq" id="WP_179691913.1">
    <property type="nucleotide sequence ID" value="NZ_BMLC01000004.1"/>
</dbReference>
<dbReference type="Gene3D" id="3.30.420.40">
    <property type="match status" value="3"/>
</dbReference>
<dbReference type="Pfam" id="PF00370">
    <property type="entry name" value="FGGY_N"/>
    <property type="match status" value="2"/>
</dbReference>
<reference evidence="7 8" key="1">
    <citation type="submission" date="2017-09" db="EMBL/GenBank/DDBJ databases">
        <authorList>
            <person name="Ehlers B."/>
            <person name="Leendertz F.H."/>
        </authorList>
    </citation>
    <scope>NUCLEOTIDE SEQUENCE [LARGE SCALE GENOMIC DNA]</scope>
    <source>
        <strain evidence="7 8">CGMCC 1.05381</strain>
    </source>
</reference>
<dbReference type="InterPro" id="IPR018485">
    <property type="entry name" value="FGGY_C"/>
</dbReference>
<dbReference type="PANTHER" id="PTHR43095">
    <property type="entry name" value="SUGAR KINASE"/>
    <property type="match status" value="1"/>
</dbReference>
<dbReference type="Pfam" id="PF02782">
    <property type="entry name" value="FGGY_C"/>
    <property type="match status" value="1"/>
</dbReference>
<name>A0A2C9A215_9MICO</name>
<protein>
    <submittedName>
        <fullName evidence="7">Sugar (Pentulose or hexulose) kinase</fullName>
    </submittedName>
</protein>
<dbReference type="InterPro" id="IPR000577">
    <property type="entry name" value="Carb_kinase_FGGY"/>
</dbReference>
<proteinExistence type="inferred from homology"/>
<dbReference type="CDD" id="cd07779">
    <property type="entry name" value="ASKHA_NBD_FGGY_YgcE-like"/>
    <property type="match status" value="1"/>
</dbReference>